<dbReference type="SUPFAM" id="SSF53328">
    <property type="entry name" value="Formyltransferase"/>
    <property type="match status" value="1"/>
</dbReference>
<evidence type="ECO:0000259" key="1">
    <source>
        <dbReference type="Pfam" id="PF00551"/>
    </source>
</evidence>
<keyword evidence="3" id="KW-0808">Transferase</keyword>
<dbReference type="SUPFAM" id="SSF50486">
    <property type="entry name" value="FMT C-terminal domain-like"/>
    <property type="match status" value="1"/>
</dbReference>
<organism evidence="3 4">
    <name type="scientific">Stieleria magnilauensis</name>
    <dbReference type="NCBI Taxonomy" id="2527963"/>
    <lineage>
        <taxon>Bacteria</taxon>
        <taxon>Pseudomonadati</taxon>
        <taxon>Planctomycetota</taxon>
        <taxon>Planctomycetia</taxon>
        <taxon>Pirellulales</taxon>
        <taxon>Pirellulaceae</taxon>
        <taxon>Stieleria</taxon>
    </lineage>
</organism>
<proteinExistence type="predicted"/>
<dbReference type="InterPro" id="IPR005793">
    <property type="entry name" value="Formyl_trans_C"/>
</dbReference>
<dbReference type="PANTHER" id="PTHR11138:SF5">
    <property type="entry name" value="METHIONYL-TRNA FORMYLTRANSFERASE, MITOCHONDRIAL"/>
    <property type="match status" value="1"/>
</dbReference>
<evidence type="ECO:0000313" key="3">
    <source>
        <dbReference type="EMBL" id="QDV85276.1"/>
    </source>
</evidence>
<dbReference type="InterPro" id="IPR011034">
    <property type="entry name" value="Formyl_transferase-like_C_sf"/>
</dbReference>
<dbReference type="PANTHER" id="PTHR11138">
    <property type="entry name" value="METHIONYL-TRNA FORMYLTRANSFERASE"/>
    <property type="match status" value="1"/>
</dbReference>
<dbReference type="RefSeq" id="WP_145214689.1">
    <property type="nucleotide sequence ID" value="NZ_CP036432.1"/>
</dbReference>
<dbReference type="Proteomes" id="UP000318081">
    <property type="component" value="Chromosome"/>
</dbReference>
<gene>
    <name evidence="3" type="primary">fmt_3</name>
    <name evidence="3" type="ORF">TBK1r_42550</name>
</gene>
<sequence>MENEIVMSPLQIDFENEKLRIVVLGTGALGINLLRGIIERPELAQIVGFLPVSKIPRHFSLEEHPVQQKLLQYARSQGVHILDCPGVNSIGFRQELDSLRPHIVLVGGWPEILKASVLNSEGTVFVNCHGSKLPKYRGAFPHIASIFYGDCQTAITFHLIDAGIDTGDILFQKDVPIEEEETALALSARMAELFGESIGTLLSTIISGRTIPRKQFGEASYIPTANPWWGWIQWHSSPESIDQRMRALDGYLPMFTSLNGMVIGFEKGRVVPAQDGPRDWTIKQSTGDRCRMTPGTVISSDLDKLTIATRDPDFLVELNKPVIYPSTKGSEVYQDIVPGHQLISRKCGSILRGPSDIAEVLRHETES</sequence>
<feature type="domain" description="Formyl transferase N-terminal" evidence="1">
    <location>
        <begin position="92"/>
        <end position="193"/>
    </location>
</feature>
<reference evidence="3 4" key="1">
    <citation type="submission" date="2019-02" db="EMBL/GenBank/DDBJ databases">
        <title>Deep-cultivation of Planctomycetes and their phenomic and genomic characterization uncovers novel biology.</title>
        <authorList>
            <person name="Wiegand S."/>
            <person name="Jogler M."/>
            <person name="Boedeker C."/>
            <person name="Pinto D."/>
            <person name="Vollmers J."/>
            <person name="Rivas-Marin E."/>
            <person name="Kohn T."/>
            <person name="Peeters S.H."/>
            <person name="Heuer A."/>
            <person name="Rast P."/>
            <person name="Oberbeckmann S."/>
            <person name="Bunk B."/>
            <person name="Jeske O."/>
            <person name="Meyerdierks A."/>
            <person name="Storesund J.E."/>
            <person name="Kallscheuer N."/>
            <person name="Luecker S."/>
            <person name="Lage O.M."/>
            <person name="Pohl T."/>
            <person name="Merkel B.J."/>
            <person name="Hornburger P."/>
            <person name="Mueller R.-W."/>
            <person name="Bruemmer F."/>
            <person name="Labrenz M."/>
            <person name="Spormann A.M."/>
            <person name="Op den Camp H."/>
            <person name="Overmann J."/>
            <person name="Amann R."/>
            <person name="Jetten M.S.M."/>
            <person name="Mascher T."/>
            <person name="Medema M.H."/>
            <person name="Devos D.P."/>
            <person name="Kaster A.-K."/>
            <person name="Ovreas L."/>
            <person name="Rohde M."/>
            <person name="Galperin M.Y."/>
            <person name="Jogler C."/>
        </authorList>
    </citation>
    <scope>NUCLEOTIDE SEQUENCE [LARGE SCALE GENOMIC DNA]</scope>
    <source>
        <strain evidence="3 4">TBK1r</strain>
    </source>
</reference>
<dbReference type="Pfam" id="PF00551">
    <property type="entry name" value="Formyl_trans_N"/>
    <property type="match status" value="1"/>
</dbReference>
<dbReference type="InterPro" id="IPR036477">
    <property type="entry name" value="Formyl_transf_N_sf"/>
</dbReference>
<dbReference type="Gene3D" id="3.40.50.12230">
    <property type="match status" value="1"/>
</dbReference>
<dbReference type="EC" id="2.1.2.9" evidence="3"/>
<protein>
    <submittedName>
        <fullName evidence="3">Methionyl-tRNA formyltransferase</fullName>
        <ecNumber evidence="3">2.1.2.9</ecNumber>
    </submittedName>
</protein>
<evidence type="ECO:0000259" key="2">
    <source>
        <dbReference type="Pfam" id="PF02911"/>
    </source>
</evidence>
<dbReference type="InterPro" id="IPR002376">
    <property type="entry name" value="Formyl_transf_N"/>
</dbReference>
<accession>A0ABX5XX76</accession>
<dbReference type="Pfam" id="PF02911">
    <property type="entry name" value="Formyl_trans_C"/>
    <property type="match status" value="1"/>
</dbReference>
<dbReference type="EMBL" id="CP036432">
    <property type="protein sequence ID" value="QDV85276.1"/>
    <property type="molecule type" value="Genomic_DNA"/>
</dbReference>
<evidence type="ECO:0000313" key="4">
    <source>
        <dbReference type="Proteomes" id="UP000318081"/>
    </source>
</evidence>
<keyword evidence="4" id="KW-1185">Reference proteome</keyword>
<dbReference type="GO" id="GO:0004479">
    <property type="term" value="F:methionyl-tRNA formyltransferase activity"/>
    <property type="evidence" value="ECO:0007669"/>
    <property type="project" value="UniProtKB-EC"/>
</dbReference>
<feature type="domain" description="Formyl transferase C-terminal" evidence="2">
    <location>
        <begin position="230"/>
        <end position="316"/>
    </location>
</feature>
<name>A0ABX5XX76_9BACT</name>